<proteinExistence type="predicted"/>
<reference evidence="2" key="2">
    <citation type="submission" date="2017-02" db="UniProtKB">
        <authorList>
            <consortium name="WormBaseParasite"/>
        </authorList>
    </citation>
    <scope>IDENTIFICATION</scope>
</reference>
<dbReference type="AlphaFoldDB" id="A0A0K0DGA0"/>
<sequence>MEAAWITKNYGDHLYLQCTYTCIRVLDRRLAHASKSDKVVIGDFIAKIGPRRISEERHIGTHGLEWSEHEDAVVDTIYEEYDWLIELLHVSAMKTDISKVTKRRLSPEALVLIRQRGTA</sequence>
<evidence type="ECO:0000313" key="1">
    <source>
        <dbReference type="Proteomes" id="UP000035642"/>
    </source>
</evidence>
<dbReference type="WBParaSite" id="ACAC_0001008901-mRNA-1">
    <property type="protein sequence ID" value="ACAC_0001008901-mRNA-1"/>
    <property type="gene ID" value="ACAC_0001008901"/>
</dbReference>
<evidence type="ECO:0000313" key="2">
    <source>
        <dbReference type="WBParaSite" id="ACAC_0001008901-mRNA-1"/>
    </source>
</evidence>
<organism evidence="1 2">
    <name type="scientific">Angiostrongylus cantonensis</name>
    <name type="common">Rat lungworm</name>
    <dbReference type="NCBI Taxonomy" id="6313"/>
    <lineage>
        <taxon>Eukaryota</taxon>
        <taxon>Metazoa</taxon>
        <taxon>Ecdysozoa</taxon>
        <taxon>Nematoda</taxon>
        <taxon>Chromadorea</taxon>
        <taxon>Rhabditida</taxon>
        <taxon>Rhabditina</taxon>
        <taxon>Rhabditomorpha</taxon>
        <taxon>Strongyloidea</taxon>
        <taxon>Metastrongylidae</taxon>
        <taxon>Angiostrongylus</taxon>
    </lineage>
</organism>
<reference evidence="1" key="1">
    <citation type="submission" date="2012-09" db="EMBL/GenBank/DDBJ databases">
        <authorList>
            <person name="Martin A.A."/>
        </authorList>
    </citation>
    <scope>NUCLEOTIDE SEQUENCE</scope>
</reference>
<accession>A0A0K0DGA0</accession>
<keyword evidence="1" id="KW-1185">Reference proteome</keyword>
<dbReference type="Proteomes" id="UP000035642">
    <property type="component" value="Unassembled WGS sequence"/>
</dbReference>
<protein>
    <submittedName>
        <fullName evidence="2">DUF4288 domain-containing protein</fullName>
    </submittedName>
</protein>
<name>A0A0K0DGA0_ANGCA</name>